<evidence type="ECO:0000313" key="14">
    <source>
        <dbReference type="Proteomes" id="UP000830375"/>
    </source>
</evidence>
<evidence type="ECO:0000256" key="6">
    <source>
        <dbReference type="ARBA" id="ARBA00022759"/>
    </source>
</evidence>
<dbReference type="SUPFAM" id="SSF56349">
    <property type="entry name" value="DNA breaking-rejoining enzymes"/>
    <property type="match status" value="1"/>
</dbReference>
<keyword evidence="14" id="KW-1185">Reference proteome</keyword>
<reference evidence="13 14" key="1">
    <citation type="submission" date="2022-01" db="EMBL/GenBank/DDBJ databases">
        <title>A high-quality chromosome-level genome assembly of rohu carp, Labeo rohita.</title>
        <authorList>
            <person name="Arick M.A. II"/>
            <person name="Hsu C.-Y."/>
            <person name="Magbanua Z."/>
            <person name="Pechanova O."/>
            <person name="Grover C."/>
            <person name="Miller E."/>
            <person name="Thrash A."/>
            <person name="Ezzel L."/>
            <person name="Alam S."/>
            <person name="Benzie J."/>
            <person name="Hamilton M."/>
            <person name="Karsi A."/>
            <person name="Lawrence M.L."/>
            <person name="Peterson D.G."/>
        </authorList>
    </citation>
    <scope>NUCLEOTIDE SEQUENCE [LARGE SCALE GENOMIC DNA]</scope>
    <source>
        <strain evidence="14">BAU-BD-2019</strain>
        <tissue evidence="13">Blood</tissue>
    </source>
</reference>
<feature type="region of interest" description="Disordered" evidence="11">
    <location>
        <begin position="113"/>
        <end position="150"/>
    </location>
</feature>
<dbReference type="CDD" id="cd03714">
    <property type="entry name" value="RT_DIRS1"/>
    <property type="match status" value="1"/>
</dbReference>
<dbReference type="Gene3D" id="1.10.443.10">
    <property type="entry name" value="Intergrase catalytic core"/>
    <property type="match status" value="1"/>
</dbReference>
<dbReference type="Gene3D" id="1.10.150.130">
    <property type="match status" value="1"/>
</dbReference>
<keyword evidence="6" id="KW-0255">Endonuclease</keyword>
<keyword evidence="3" id="KW-0808">Transferase</keyword>
<keyword evidence="8" id="KW-0695">RNA-directed DNA polymerase</keyword>
<dbReference type="InterPro" id="IPR043128">
    <property type="entry name" value="Rev_trsase/Diguanyl_cyclase"/>
</dbReference>
<dbReference type="SUPFAM" id="SSF47823">
    <property type="entry name" value="lambda integrase-like, N-terminal domain"/>
    <property type="match status" value="1"/>
</dbReference>
<evidence type="ECO:0000256" key="2">
    <source>
        <dbReference type="ARBA" id="ARBA00012180"/>
    </source>
</evidence>
<evidence type="ECO:0000256" key="9">
    <source>
        <dbReference type="ARBA" id="ARBA00023125"/>
    </source>
</evidence>
<dbReference type="EMBL" id="JACTAM010000024">
    <property type="protein sequence ID" value="KAI2648848.1"/>
    <property type="molecule type" value="Genomic_DNA"/>
</dbReference>
<feature type="compositionally biased region" description="Low complexity" evidence="11">
    <location>
        <begin position="115"/>
        <end position="124"/>
    </location>
</feature>
<feature type="domain" description="Core-binding (CB)" evidence="12">
    <location>
        <begin position="844"/>
        <end position="919"/>
    </location>
</feature>
<keyword evidence="10" id="KW-0233">DNA recombination</keyword>
<proteinExistence type="inferred from homology"/>
<dbReference type="Gene3D" id="3.30.70.270">
    <property type="match status" value="1"/>
</dbReference>
<dbReference type="InterPro" id="IPR043502">
    <property type="entry name" value="DNA/RNA_pol_sf"/>
</dbReference>
<dbReference type="SUPFAM" id="SSF56672">
    <property type="entry name" value="DNA/RNA polymerases"/>
    <property type="match status" value="1"/>
</dbReference>
<evidence type="ECO:0000256" key="5">
    <source>
        <dbReference type="ARBA" id="ARBA00022722"/>
    </source>
</evidence>
<dbReference type="CDD" id="cd09275">
    <property type="entry name" value="RNase_HI_RT_DIRS1"/>
    <property type="match status" value="1"/>
</dbReference>
<dbReference type="EC" id="3.1.26.4" evidence="2"/>
<dbReference type="Gene3D" id="3.30.420.10">
    <property type="entry name" value="Ribonuclease H-like superfamily/Ribonuclease H"/>
    <property type="match status" value="1"/>
</dbReference>
<comment type="caution">
    <text evidence="13">The sequence shown here is derived from an EMBL/GenBank/DDBJ whole genome shotgun (WGS) entry which is preliminary data.</text>
</comment>
<dbReference type="InterPro" id="IPR000477">
    <property type="entry name" value="RT_dom"/>
</dbReference>
<sequence length="1170" mass="129995">MAILQVYQAKVLKDLHEGVPDPELLHELRSATDYALRATKVTAQALGRAMSTMVVQERHLWLNLAEMRDAEKARFLDAPISQAGLFGEAVEEFAQQFSTAKQQTEAIKHILPRRAASAGSAQPTQQPPSAPRRGKTPYEDDSGPATCRSCSQTLPSVQFSEGGSSDLSGSALDEGTSAGFGFYPAVCRTADGYHMVNKRAISFFSGRNLQHLRPSTRRSDAVSIIRSIRPHDTCTPVCSETTSSFRRSPLSGGSSAQLSQVGLPGQNSQCGSGLLTPGHALFSQRRYSHPWYTESSSSETPSGEFFGLAKSSQSFPLAPQDYSAEMRKGYSPIQFADGVHPSSVKVFQDTHVFQTSRLVLPRPEGRAFQSQSYKVSPHFSTRFSPSASLSPRVFTKVAEAALAPLRVMGIRILNYLDDWLILAHSWDLVCAHRDMVLNHLARLGLRVNWEKSKLSPAQRISFLGVELDSVSMSARLSPERAQSVLRCAATLRYRSAVPLKQVQRLLGHMASSAAVTPLGLMHMRPLQHWLHTRVPRWAWRRGTFRVNITPSCCQTLSPWTDIMFLRSGVPLEQVSRRIIVTTDASKTGWGATCNGQAASGVWTGPRLFWHINCLELLAVLLALRRFHPMIWGKHVLVRSDNTATVAYINHQGGVRSFRMSQLARHLLLWSQHRLKSLRATHIPGEANRVADSLSRQVSLGGEWRLHPQSVQLIWDRFGQAQVDLFASPESTHCQLWYGLTEAPPRDRRTGTQLAKGPTQVCFSPLCKVREDEEQILLVAPFWPNRTWFSDLVLLASAPPWRIPLRKDLLSQGKGTIWHPRPRSLEPPPLVPGRDQEDFRDLSPSVVNTLLQARAPSTRRLYDLRWRIFVNWCSSHGKDPRSCGIKSVLSFLQEGLDRHLSASTLKVHVAAISANHDLVGGRSVGKHDLIIRFLRGARRLNPPRPHLIPSWDLAVVLQGLQQDPFEPLQSVKLDALSFKTALLTALTSIKRVGDLQALSVNSSCLEFGPAYSHVVLRPRPGYVPKVPTTPFRDQVVTLQALSSQGDDPNLIMLCPVRALRIYMERTQPFRRSEQLFVCYGGQQKGRAVSKQRISHWLVNAIRTAYLVRGLPCPLEVRAHSTRGIAASAALANGASLTDICRAAGWATPNTFARFYNLRTEPVSARVLVANS</sequence>
<dbReference type="PROSITE" id="PS51900">
    <property type="entry name" value="CB"/>
    <property type="match status" value="1"/>
</dbReference>
<evidence type="ECO:0000256" key="7">
    <source>
        <dbReference type="ARBA" id="ARBA00022801"/>
    </source>
</evidence>
<keyword evidence="9" id="KW-0238">DNA-binding</keyword>
<comment type="similarity">
    <text evidence="1">Belongs to the beta type-B retroviral polymerase family. HERV class-II K(HML-2) pol subfamily.</text>
</comment>
<keyword evidence="4" id="KW-0548">Nucleotidyltransferase</keyword>
<protein>
    <recommendedName>
        <fullName evidence="2">ribonuclease H</fullName>
        <ecNumber evidence="2">3.1.26.4</ecNumber>
    </recommendedName>
</protein>
<evidence type="ECO:0000256" key="4">
    <source>
        <dbReference type="ARBA" id="ARBA00022695"/>
    </source>
</evidence>
<dbReference type="InterPro" id="IPR044068">
    <property type="entry name" value="CB"/>
</dbReference>
<dbReference type="PANTHER" id="PTHR35617:SF3">
    <property type="entry name" value="CORE-BINDING (CB) DOMAIN-CONTAINING PROTEIN"/>
    <property type="match status" value="1"/>
</dbReference>
<dbReference type="Proteomes" id="UP000830375">
    <property type="component" value="Unassembled WGS sequence"/>
</dbReference>
<evidence type="ECO:0000256" key="1">
    <source>
        <dbReference type="ARBA" id="ARBA00010879"/>
    </source>
</evidence>
<name>A0ABQ8LDP7_LABRO</name>
<keyword evidence="7" id="KW-0378">Hydrolase</keyword>
<dbReference type="InterPro" id="IPR011010">
    <property type="entry name" value="DNA_brk_join_enz"/>
</dbReference>
<evidence type="ECO:0000313" key="13">
    <source>
        <dbReference type="EMBL" id="KAI2648848.1"/>
    </source>
</evidence>
<accession>A0ABQ8LDP7</accession>
<evidence type="ECO:0000256" key="11">
    <source>
        <dbReference type="SAM" id="MobiDB-lite"/>
    </source>
</evidence>
<dbReference type="Pfam" id="PF00078">
    <property type="entry name" value="RVT_1"/>
    <property type="match status" value="1"/>
</dbReference>
<evidence type="ECO:0000259" key="12">
    <source>
        <dbReference type="PROSITE" id="PS51900"/>
    </source>
</evidence>
<keyword evidence="5" id="KW-0540">Nuclease</keyword>
<dbReference type="InterPro" id="IPR036397">
    <property type="entry name" value="RNaseH_sf"/>
</dbReference>
<gene>
    <name evidence="13" type="ORF">H4Q32_019992</name>
</gene>
<dbReference type="InterPro" id="IPR041373">
    <property type="entry name" value="RT_RNaseH"/>
</dbReference>
<evidence type="ECO:0000256" key="8">
    <source>
        <dbReference type="ARBA" id="ARBA00022918"/>
    </source>
</evidence>
<dbReference type="InterPro" id="IPR010998">
    <property type="entry name" value="Integrase_recombinase_N"/>
</dbReference>
<dbReference type="InterPro" id="IPR013762">
    <property type="entry name" value="Integrase-like_cat_sf"/>
</dbReference>
<evidence type="ECO:0000256" key="3">
    <source>
        <dbReference type="ARBA" id="ARBA00022679"/>
    </source>
</evidence>
<evidence type="ECO:0000256" key="10">
    <source>
        <dbReference type="ARBA" id="ARBA00023172"/>
    </source>
</evidence>
<dbReference type="PANTHER" id="PTHR35617">
    <property type="entry name" value="PHAGE_INTEGRASE DOMAIN-CONTAINING PROTEIN"/>
    <property type="match status" value="1"/>
</dbReference>
<organism evidence="13 14">
    <name type="scientific">Labeo rohita</name>
    <name type="common">Indian major carp</name>
    <name type="synonym">Cyprinus rohita</name>
    <dbReference type="NCBI Taxonomy" id="84645"/>
    <lineage>
        <taxon>Eukaryota</taxon>
        <taxon>Metazoa</taxon>
        <taxon>Chordata</taxon>
        <taxon>Craniata</taxon>
        <taxon>Vertebrata</taxon>
        <taxon>Euteleostomi</taxon>
        <taxon>Actinopterygii</taxon>
        <taxon>Neopterygii</taxon>
        <taxon>Teleostei</taxon>
        <taxon>Ostariophysi</taxon>
        <taxon>Cypriniformes</taxon>
        <taxon>Cyprinidae</taxon>
        <taxon>Labeoninae</taxon>
        <taxon>Labeonini</taxon>
        <taxon>Labeo</taxon>
    </lineage>
</organism>
<dbReference type="Pfam" id="PF17917">
    <property type="entry name" value="RT_RNaseH"/>
    <property type="match status" value="1"/>
</dbReference>